<proteinExistence type="inferred from homology"/>
<dbReference type="InterPro" id="IPR001971">
    <property type="entry name" value="Ribosomal_uS11"/>
</dbReference>
<dbReference type="RefSeq" id="XP_024319641.1">
    <property type="nucleotide sequence ID" value="XM_024472813.1"/>
</dbReference>
<reference evidence="5" key="1">
    <citation type="submission" date="2016-03" db="EMBL/GenBank/DDBJ databases">
        <title>Updated assembly of Pseudogymnoascus destructans, the fungus causing white-nose syndrome of bats.</title>
        <authorList>
            <person name="Palmer J.M."/>
            <person name="Drees K.P."/>
            <person name="Foster J.T."/>
            <person name="Lindner D.L."/>
        </authorList>
    </citation>
    <scope>NUCLEOTIDE SEQUENCE [LARGE SCALE GENOMIC DNA]</scope>
    <source>
        <strain evidence="5">20631-21</strain>
    </source>
</reference>
<evidence type="ECO:0000256" key="4">
    <source>
        <dbReference type="SAM" id="MobiDB-lite"/>
    </source>
</evidence>
<dbReference type="GO" id="GO:1990904">
    <property type="term" value="C:ribonucleoprotein complex"/>
    <property type="evidence" value="ECO:0007669"/>
    <property type="project" value="UniProtKB-KW"/>
</dbReference>
<dbReference type="VEuPathDB" id="FungiDB:GMDG_07383"/>
<dbReference type="GO" id="GO:0003735">
    <property type="term" value="F:structural constituent of ribosome"/>
    <property type="evidence" value="ECO:0007669"/>
    <property type="project" value="InterPro"/>
</dbReference>
<organism evidence="5">
    <name type="scientific">Pseudogymnoascus destructans</name>
    <dbReference type="NCBI Taxonomy" id="655981"/>
    <lineage>
        <taxon>Eukaryota</taxon>
        <taxon>Fungi</taxon>
        <taxon>Dikarya</taxon>
        <taxon>Ascomycota</taxon>
        <taxon>Pezizomycotina</taxon>
        <taxon>Leotiomycetes</taxon>
        <taxon>Thelebolales</taxon>
        <taxon>Thelebolaceae</taxon>
        <taxon>Pseudogymnoascus</taxon>
    </lineage>
</organism>
<dbReference type="HAMAP" id="MF_01310">
    <property type="entry name" value="Ribosomal_uS11"/>
    <property type="match status" value="1"/>
</dbReference>
<dbReference type="EMBL" id="KV441429">
    <property type="protein sequence ID" value="OAF54334.2"/>
    <property type="molecule type" value="Genomic_DNA"/>
</dbReference>
<evidence type="ECO:0000256" key="1">
    <source>
        <dbReference type="ARBA" id="ARBA00006194"/>
    </source>
</evidence>
<protein>
    <submittedName>
        <fullName evidence="5">Uncharacterized protein</fullName>
    </submittedName>
</protein>
<dbReference type="GO" id="GO:0006412">
    <property type="term" value="P:translation"/>
    <property type="evidence" value="ECO:0007669"/>
    <property type="project" value="InterPro"/>
</dbReference>
<evidence type="ECO:0000256" key="3">
    <source>
        <dbReference type="ARBA" id="ARBA00023274"/>
    </source>
</evidence>
<dbReference type="OrthoDB" id="1654884at2759"/>
<keyword evidence="3" id="KW-0687">Ribonucleoprotein</keyword>
<dbReference type="Pfam" id="PF00411">
    <property type="entry name" value="Ribosomal_S11"/>
    <property type="match status" value="1"/>
</dbReference>
<evidence type="ECO:0000256" key="2">
    <source>
        <dbReference type="ARBA" id="ARBA00022980"/>
    </source>
</evidence>
<feature type="region of interest" description="Disordered" evidence="4">
    <location>
        <begin position="34"/>
        <end position="80"/>
    </location>
</feature>
<dbReference type="Proteomes" id="UP000077154">
    <property type="component" value="Unassembled WGS sequence"/>
</dbReference>
<sequence length="243" mass="26514">MSRTAVRHVVALTALSGRAEAPAIARPGFQCLQRQQFSQAPPRRAEGDEQSPTSAPFKADSTLGLSSNKSSSSASSPAKRPALSDLSAIFEEGQASKSSSRFPSPAGLSAYNNLSAQQRYEEPHHLHVYATKHNTHITVTRPNRDPVISMSTGNIGFKHSQRKHYDTAFQLASYVFGRMRDTGLLSQIKKLEVVLRGFGQGREAVTKAILGVEGMPFRGKIVRVTDATRLKFGGTRSPRPKRL</sequence>
<gene>
    <name evidence="5" type="ORF">VC83_09374</name>
</gene>
<comment type="similarity">
    <text evidence="1">Belongs to the universal ribosomal protein uS11 family.</text>
</comment>
<keyword evidence="2" id="KW-0689">Ribosomal protein</keyword>
<dbReference type="AlphaFoldDB" id="A0A177A057"/>
<name>A0A177A057_9PEZI</name>
<dbReference type="GO" id="GO:0005840">
    <property type="term" value="C:ribosome"/>
    <property type="evidence" value="ECO:0007669"/>
    <property type="project" value="UniProtKB-KW"/>
</dbReference>
<dbReference type="PANTHER" id="PTHR11759">
    <property type="entry name" value="40S RIBOSOMAL PROTEIN S14/30S RIBOSOMAL PROTEIN S11"/>
    <property type="match status" value="1"/>
</dbReference>
<dbReference type="SUPFAM" id="SSF53137">
    <property type="entry name" value="Translational machinery components"/>
    <property type="match status" value="1"/>
</dbReference>
<dbReference type="Gene3D" id="3.30.420.80">
    <property type="entry name" value="Ribosomal protein S11"/>
    <property type="match status" value="1"/>
</dbReference>
<accession>A0A177A057</accession>
<feature type="compositionally biased region" description="Low complexity" evidence="4">
    <location>
        <begin position="65"/>
        <end position="80"/>
    </location>
</feature>
<dbReference type="InterPro" id="IPR036967">
    <property type="entry name" value="Ribosomal_uS11_sf"/>
</dbReference>
<dbReference type="eggNOG" id="ENOG502S752">
    <property type="taxonomic scope" value="Eukaryota"/>
</dbReference>
<dbReference type="GeneID" id="36292405"/>
<evidence type="ECO:0000313" key="5">
    <source>
        <dbReference type="EMBL" id="OAF54334.2"/>
    </source>
</evidence>